<dbReference type="AlphaFoldDB" id="A0A195CSQ4"/>
<reference evidence="2 3" key="1">
    <citation type="submission" date="2016-03" db="EMBL/GenBank/DDBJ databases">
        <title>Cyphomyrmex costatus WGS genome.</title>
        <authorList>
            <person name="Nygaard S."/>
            <person name="Hu H."/>
            <person name="Boomsma J."/>
            <person name="Zhang G."/>
        </authorList>
    </citation>
    <scope>NUCLEOTIDE SEQUENCE [LARGE SCALE GENOMIC DNA]</scope>
    <source>
        <strain evidence="2">MS0001</strain>
        <tissue evidence="2">Whole body</tissue>
    </source>
</reference>
<feature type="compositionally biased region" description="Polar residues" evidence="1">
    <location>
        <begin position="104"/>
        <end position="116"/>
    </location>
</feature>
<proteinExistence type="predicted"/>
<gene>
    <name evidence="2" type="ORF">ALC62_06011</name>
</gene>
<protein>
    <submittedName>
        <fullName evidence="2">Uncharacterized protein</fullName>
    </submittedName>
</protein>
<feature type="non-terminal residue" evidence="2">
    <location>
        <position position="1"/>
    </location>
</feature>
<accession>A0A195CSQ4</accession>
<keyword evidence="3" id="KW-1185">Reference proteome</keyword>
<name>A0A195CSQ4_9HYME</name>
<feature type="region of interest" description="Disordered" evidence="1">
    <location>
        <begin position="91"/>
        <end position="116"/>
    </location>
</feature>
<sequence>ERGVRRAPNFHRARFITGCARGGEKRIEGKDGGAATHYYEAELPNFAGRYVVSTSSEPHESGRERRAPAETVEGQGGGRLLARAAYDYHANTADKTRVKPLSPSPSSHTQPRSSRLYSSLVRAIRPTPGSPFSSQSDHHPVTYAKRATIIITLRR</sequence>
<dbReference type="EMBL" id="KQ977381">
    <property type="protein sequence ID" value="KYN03144.1"/>
    <property type="molecule type" value="Genomic_DNA"/>
</dbReference>
<feature type="region of interest" description="Disordered" evidence="1">
    <location>
        <begin position="52"/>
        <end position="78"/>
    </location>
</feature>
<evidence type="ECO:0000256" key="1">
    <source>
        <dbReference type="SAM" id="MobiDB-lite"/>
    </source>
</evidence>
<dbReference type="Proteomes" id="UP000078542">
    <property type="component" value="Unassembled WGS sequence"/>
</dbReference>
<evidence type="ECO:0000313" key="3">
    <source>
        <dbReference type="Proteomes" id="UP000078542"/>
    </source>
</evidence>
<feature type="compositionally biased region" description="Basic and acidic residues" evidence="1">
    <location>
        <begin position="57"/>
        <end position="68"/>
    </location>
</feature>
<organism evidence="2 3">
    <name type="scientific">Cyphomyrmex costatus</name>
    <dbReference type="NCBI Taxonomy" id="456900"/>
    <lineage>
        <taxon>Eukaryota</taxon>
        <taxon>Metazoa</taxon>
        <taxon>Ecdysozoa</taxon>
        <taxon>Arthropoda</taxon>
        <taxon>Hexapoda</taxon>
        <taxon>Insecta</taxon>
        <taxon>Pterygota</taxon>
        <taxon>Neoptera</taxon>
        <taxon>Endopterygota</taxon>
        <taxon>Hymenoptera</taxon>
        <taxon>Apocrita</taxon>
        <taxon>Aculeata</taxon>
        <taxon>Formicoidea</taxon>
        <taxon>Formicidae</taxon>
        <taxon>Myrmicinae</taxon>
        <taxon>Cyphomyrmex</taxon>
    </lineage>
</organism>
<evidence type="ECO:0000313" key="2">
    <source>
        <dbReference type="EMBL" id="KYN03144.1"/>
    </source>
</evidence>